<feature type="chain" id="PRO_5045563637" evidence="4">
    <location>
        <begin position="32"/>
        <end position="589"/>
    </location>
</feature>
<keyword evidence="2" id="KW-0677">Repeat</keyword>
<dbReference type="Gene3D" id="2.60.40.2030">
    <property type="match status" value="1"/>
</dbReference>
<dbReference type="Proteomes" id="UP001209885">
    <property type="component" value="Unassembled WGS sequence"/>
</dbReference>
<gene>
    <name evidence="7" type="ORF">OO013_07145</name>
</gene>
<evidence type="ECO:0000259" key="6">
    <source>
        <dbReference type="Pfam" id="PF13205"/>
    </source>
</evidence>
<dbReference type="Pfam" id="PF03160">
    <property type="entry name" value="Calx-beta"/>
    <property type="match status" value="1"/>
</dbReference>
<comment type="caution">
    <text evidence="7">The sequence shown here is derived from an EMBL/GenBank/DDBJ whole genome shotgun (WGS) entry which is preliminary data.</text>
</comment>
<feature type="domain" description="SbsA Ig-like" evidence="6">
    <location>
        <begin position="54"/>
        <end position="142"/>
    </location>
</feature>
<evidence type="ECO:0000259" key="5">
    <source>
        <dbReference type="Pfam" id="PF03160"/>
    </source>
</evidence>
<dbReference type="RefSeq" id="WP_266056033.1">
    <property type="nucleotide sequence ID" value="NZ_JAPFQN010000004.1"/>
</dbReference>
<keyword evidence="8" id="KW-1185">Reference proteome</keyword>
<evidence type="ECO:0000313" key="8">
    <source>
        <dbReference type="Proteomes" id="UP001209885"/>
    </source>
</evidence>
<name>A0ABT3RPB0_9BACT</name>
<dbReference type="PROSITE" id="PS51257">
    <property type="entry name" value="PROKAR_LIPOPROTEIN"/>
    <property type="match status" value="1"/>
</dbReference>
<evidence type="ECO:0000313" key="7">
    <source>
        <dbReference type="EMBL" id="MCX2743633.1"/>
    </source>
</evidence>
<dbReference type="EMBL" id="JAPFQN010000004">
    <property type="protein sequence ID" value="MCX2743633.1"/>
    <property type="molecule type" value="Genomic_DNA"/>
</dbReference>
<organism evidence="7 8">
    <name type="scientific">Mangrovivirga halotolerans</name>
    <dbReference type="NCBI Taxonomy" id="2993936"/>
    <lineage>
        <taxon>Bacteria</taxon>
        <taxon>Pseudomonadati</taxon>
        <taxon>Bacteroidota</taxon>
        <taxon>Cytophagia</taxon>
        <taxon>Cytophagales</taxon>
        <taxon>Mangrovivirgaceae</taxon>
        <taxon>Mangrovivirga</taxon>
    </lineage>
</organism>
<feature type="domain" description="Calx-beta" evidence="5">
    <location>
        <begin position="152"/>
        <end position="231"/>
    </location>
</feature>
<keyword evidence="1 4" id="KW-0732">Signal</keyword>
<dbReference type="InterPro" id="IPR032812">
    <property type="entry name" value="SbsA_Ig"/>
</dbReference>
<sequence>MKIFNIKYLKSMAGRSLLLLGACLILTIACEDETEAISDNLRVILVKANGENAVSGSTAIEPNEAEIQLIFSHPVIPTEFESALSISGDPTKTVTYDETNSFVTLNFPLLDYNTDYVITLPQGDYSQEGNPMTDDFTFEFTTREFVAPVISFSSDVDFLEEGQEAVVNITLNKDIPVEASFDLEFTGTSELDADFTADPVTFTFAPGETSKSFTVSTINDGVAEGEETLIIGATNIQNLQINNNFELSIFDKLPSLELKGVTAIRWTGETDGNSGKSIHLRATEDIADLSEYALGVANNGGGTDGIEYTFPAISVNAGDDILITREAAALESYYGTECFNRFEVVIEDGLPTQNGDDAIELFQDSVVVETYGDANVDGTGMDWEYSGSWAYKLGSEWITGGVDCTVGSTSMADAVCTYPLCDTPVALKGVMALLWDGSGTNGGKAVHLVVNRDVPDLSIYGVGVTNNGGGTDGIEFTLPAEPASEGDHILIAREPATIGSYFGDCINRYALVVQSDAMNQNGDDGVELYENGVVIETYGDANVDGTGEAWEYSGTWSYQVGGVWQYNTLDCAAGATSNATSDCPYAFCQ</sequence>
<evidence type="ECO:0000256" key="3">
    <source>
        <dbReference type="ARBA" id="ARBA00022837"/>
    </source>
</evidence>
<dbReference type="InterPro" id="IPR003644">
    <property type="entry name" value="Calx_beta"/>
</dbReference>
<dbReference type="Pfam" id="PF13205">
    <property type="entry name" value="Big_5"/>
    <property type="match status" value="1"/>
</dbReference>
<accession>A0ABT3RPB0</accession>
<dbReference type="SUPFAM" id="SSF141072">
    <property type="entry name" value="CalX-like"/>
    <property type="match status" value="1"/>
</dbReference>
<dbReference type="InterPro" id="IPR038081">
    <property type="entry name" value="CalX-like_sf"/>
</dbReference>
<evidence type="ECO:0000256" key="2">
    <source>
        <dbReference type="ARBA" id="ARBA00022737"/>
    </source>
</evidence>
<proteinExistence type="predicted"/>
<feature type="signal peptide" evidence="4">
    <location>
        <begin position="1"/>
        <end position="31"/>
    </location>
</feature>
<reference evidence="7 8" key="1">
    <citation type="submission" date="2022-11" db="EMBL/GenBank/DDBJ databases">
        <title>The characterization of three novel Bacteroidetes species and genomic analysis of their roles in tidal elemental geochemical cycles.</title>
        <authorList>
            <person name="Ma K."/>
        </authorList>
    </citation>
    <scope>NUCLEOTIDE SEQUENCE [LARGE SCALE GENOMIC DNA]</scope>
    <source>
        <strain evidence="7 8">M17</strain>
    </source>
</reference>
<evidence type="ECO:0000256" key="1">
    <source>
        <dbReference type="ARBA" id="ARBA00022729"/>
    </source>
</evidence>
<protein>
    <submittedName>
        <fullName evidence="7">Ig-like domain-containing protein</fullName>
    </submittedName>
</protein>
<keyword evidence="3" id="KW-0106">Calcium</keyword>
<evidence type="ECO:0000256" key="4">
    <source>
        <dbReference type="SAM" id="SignalP"/>
    </source>
</evidence>